<dbReference type="Proteomes" id="UP000027186">
    <property type="component" value="Plasmid AbAZ39_p1"/>
</dbReference>
<dbReference type="AlphaFoldDB" id="A0A060DK64"/>
<feature type="domain" description="Nitroreductase" evidence="1">
    <location>
        <begin position="21"/>
        <end position="172"/>
    </location>
</feature>
<evidence type="ECO:0000259" key="1">
    <source>
        <dbReference type="Pfam" id="PF00881"/>
    </source>
</evidence>
<accession>A0A060DK64</accession>
<dbReference type="Pfam" id="PF00881">
    <property type="entry name" value="Nitroreductase"/>
    <property type="match status" value="1"/>
</dbReference>
<proteinExistence type="predicted"/>
<organism evidence="2 3">
    <name type="scientific">Azospirillum argentinense</name>
    <dbReference type="NCBI Taxonomy" id="2970906"/>
    <lineage>
        <taxon>Bacteria</taxon>
        <taxon>Pseudomonadati</taxon>
        <taxon>Pseudomonadota</taxon>
        <taxon>Alphaproteobacteria</taxon>
        <taxon>Rhodospirillales</taxon>
        <taxon>Azospirillaceae</taxon>
        <taxon>Azospirillum</taxon>
    </lineage>
</organism>
<dbReference type="InterPro" id="IPR029479">
    <property type="entry name" value="Nitroreductase"/>
</dbReference>
<gene>
    <name evidence="2" type="ORF">ABAZ39_14650</name>
</gene>
<dbReference type="EMBL" id="CP007794">
    <property type="protein sequence ID" value="AIB13200.1"/>
    <property type="molecule type" value="Genomic_DNA"/>
</dbReference>
<dbReference type="PANTHER" id="PTHR43745:SF2">
    <property type="entry name" value="NITROREDUCTASE MJ1384-RELATED"/>
    <property type="match status" value="1"/>
</dbReference>
<dbReference type="SUPFAM" id="SSF55469">
    <property type="entry name" value="FMN-dependent nitroreductase-like"/>
    <property type="match status" value="1"/>
</dbReference>
<dbReference type="GO" id="GO:0016491">
    <property type="term" value="F:oxidoreductase activity"/>
    <property type="evidence" value="ECO:0007669"/>
    <property type="project" value="InterPro"/>
</dbReference>
<dbReference type="PANTHER" id="PTHR43745">
    <property type="entry name" value="NITROREDUCTASE MJ1384-RELATED"/>
    <property type="match status" value="1"/>
</dbReference>
<dbReference type="KEGG" id="abq:ABAZ39_14650"/>
<sequence length="199" mass="20798">MEMLPIPADPAPRGFIDVLRSRRSAVGGPVELDRVAELLWHAVATKGHAPAGRAGLPVEWRAAPSAGALHPISVVCIPESAKGAFLYDPREHAFRTLDVDSGHIAAANAAALVAVVGATRGCTLRLLADMDKADAAYEHAATLVLRDSGCLIATLCLCAEWLGLAACPLGFLGQGMVGKLGFPEPRFRAVGGVQVTSFR</sequence>
<keyword evidence="2" id="KW-0614">Plasmid</keyword>
<evidence type="ECO:0000313" key="2">
    <source>
        <dbReference type="EMBL" id="AIB13200.1"/>
    </source>
</evidence>
<reference evidence="2 3" key="1">
    <citation type="journal article" date="2014" name="Genome Announc.">
        <title>Complete Genome Sequence of the Model Rhizosphere Strain Azospirillum brasilense Az39, Successfully Applied in Agriculture.</title>
        <authorList>
            <person name="Rivera D."/>
            <person name="Revale S."/>
            <person name="Molina R."/>
            <person name="Gualpa J."/>
            <person name="Puente M."/>
            <person name="Maroniche G."/>
            <person name="Paris G."/>
            <person name="Baker D."/>
            <person name="Clavijo B."/>
            <person name="McLay K."/>
            <person name="Spaepen S."/>
            <person name="Perticari A."/>
            <person name="Vazquez M."/>
            <person name="Wisniewski-Dye F."/>
            <person name="Watkins C."/>
            <person name="Martinez-Abarca F."/>
            <person name="Vanderleyden J."/>
            <person name="Cassan F."/>
        </authorList>
    </citation>
    <scope>NUCLEOTIDE SEQUENCE [LARGE SCALE GENOMIC DNA]</scope>
    <source>
        <strain evidence="2 3">Az39</strain>
        <plasmid evidence="2">AbAZ39_p1</plasmid>
    </source>
</reference>
<geneLocation type="plasmid" evidence="2 3">
    <name>AbAZ39_p1</name>
</geneLocation>
<dbReference type="Gene3D" id="3.40.109.10">
    <property type="entry name" value="NADH Oxidase"/>
    <property type="match status" value="1"/>
</dbReference>
<dbReference type="InterPro" id="IPR000415">
    <property type="entry name" value="Nitroreductase-like"/>
</dbReference>
<name>A0A060DK64_9PROT</name>
<dbReference type="InterPro" id="IPR052544">
    <property type="entry name" value="Bacteriocin_Proc_Enz"/>
</dbReference>
<evidence type="ECO:0000313" key="3">
    <source>
        <dbReference type="Proteomes" id="UP000027186"/>
    </source>
</evidence>
<protein>
    <recommendedName>
        <fullName evidence="1">Nitroreductase domain-containing protein</fullName>
    </recommendedName>
</protein>